<dbReference type="GO" id="GO:0003700">
    <property type="term" value="F:DNA-binding transcription factor activity"/>
    <property type="evidence" value="ECO:0007669"/>
    <property type="project" value="TreeGrafter"/>
</dbReference>
<dbReference type="InterPro" id="IPR050109">
    <property type="entry name" value="HTH-type_TetR-like_transc_reg"/>
</dbReference>
<dbReference type="EMBL" id="CP031229">
    <property type="protein sequence ID" value="AXH95797.1"/>
    <property type="molecule type" value="Genomic_DNA"/>
</dbReference>
<keyword evidence="7" id="KW-1185">Reference proteome</keyword>
<dbReference type="InterPro" id="IPR023772">
    <property type="entry name" value="DNA-bd_HTH_TetR-type_CS"/>
</dbReference>
<proteinExistence type="predicted"/>
<evidence type="ECO:0000313" key="6">
    <source>
        <dbReference type="EMBL" id="AXH95797.1"/>
    </source>
</evidence>
<name>A0A345NL89_9MICO</name>
<dbReference type="Pfam" id="PF00440">
    <property type="entry name" value="TetR_N"/>
    <property type="match status" value="1"/>
</dbReference>
<protein>
    <submittedName>
        <fullName evidence="6">TetR/AcrR family transcriptional regulator</fullName>
    </submittedName>
</protein>
<evidence type="ECO:0000256" key="3">
    <source>
        <dbReference type="ARBA" id="ARBA00023163"/>
    </source>
</evidence>
<accession>A0A345NL89</accession>
<evidence type="ECO:0000256" key="4">
    <source>
        <dbReference type="PROSITE-ProRule" id="PRU00335"/>
    </source>
</evidence>
<keyword evidence="2 4" id="KW-0238">DNA-binding</keyword>
<dbReference type="OrthoDB" id="8688418at2"/>
<feature type="domain" description="HTH tetR-type" evidence="5">
    <location>
        <begin position="14"/>
        <end position="74"/>
    </location>
</feature>
<dbReference type="AlphaFoldDB" id="A0A345NL89"/>
<gene>
    <name evidence="6" type="ORF">DV701_06345</name>
</gene>
<dbReference type="GO" id="GO:0000976">
    <property type="term" value="F:transcription cis-regulatory region binding"/>
    <property type="evidence" value="ECO:0007669"/>
    <property type="project" value="TreeGrafter"/>
</dbReference>
<organism evidence="6 7">
    <name type="scientific">Ornithinimicrobium avium</name>
    <dbReference type="NCBI Taxonomy" id="2283195"/>
    <lineage>
        <taxon>Bacteria</taxon>
        <taxon>Bacillati</taxon>
        <taxon>Actinomycetota</taxon>
        <taxon>Actinomycetes</taxon>
        <taxon>Micrococcales</taxon>
        <taxon>Ornithinimicrobiaceae</taxon>
        <taxon>Ornithinimicrobium</taxon>
    </lineage>
</organism>
<evidence type="ECO:0000256" key="1">
    <source>
        <dbReference type="ARBA" id="ARBA00023015"/>
    </source>
</evidence>
<keyword evidence="3" id="KW-0804">Transcription</keyword>
<dbReference type="PANTHER" id="PTHR30055:SF234">
    <property type="entry name" value="HTH-TYPE TRANSCRIPTIONAL REGULATOR BETI"/>
    <property type="match status" value="1"/>
</dbReference>
<dbReference type="PROSITE" id="PS50977">
    <property type="entry name" value="HTH_TETR_2"/>
    <property type="match status" value="1"/>
</dbReference>
<dbReference type="InterPro" id="IPR001647">
    <property type="entry name" value="HTH_TetR"/>
</dbReference>
<dbReference type="KEGG" id="orn:DV701_06345"/>
<dbReference type="Gene3D" id="1.10.357.10">
    <property type="entry name" value="Tetracycline Repressor, domain 2"/>
    <property type="match status" value="1"/>
</dbReference>
<keyword evidence="1" id="KW-0805">Transcription regulation</keyword>
<dbReference type="SUPFAM" id="SSF46689">
    <property type="entry name" value="Homeodomain-like"/>
    <property type="match status" value="1"/>
</dbReference>
<sequence>MSMGETSLREVKRAATRRALARTTYEMVLERGLDDVTVDEVTSAVQLSRRTFSNYFAGKEEAVAEVLVLTVQDGLAGWTTPAGGDLLTGVRSLVEHQFAGDLPNVLASFRRLCADHPQLVPFWNDALWRTWSLAVGHLRSTVRPGGDGVDADLAMVTGAVYGVVSRHFGMAAEEHAHDPGAGSLDAVVTGLTRVLARLEVALGPEGDAAVRAAETAGGAEIARRAR</sequence>
<evidence type="ECO:0000313" key="7">
    <source>
        <dbReference type="Proteomes" id="UP000253790"/>
    </source>
</evidence>
<reference evidence="6 7" key="1">
    <citation type="submission" date="2018-07" db="EMBL/GenBank/DDBJ databases">
        <title>Complete genome sequencing of Ornithinimicrobium sp. AMA3305.</title>
        <authorList>
            <person name="Bae J.-W."/>
        </authorList>
    </citation>
    <scope>NUCLEOTIDE SEQUENCE [LARGE SCALE GENOMIC DNA]</scope>
    <source>
        <strain evidence="6 7">AMA3305</strain>
    </source>
</reference>
<dbReference type="Proteomes" id="UP000253790">
    <property type="component" value="Chromosome"/>
</dbReference>
<evidence type="ECO:0000256" key="2">
    <source>
        <dbReference type="ARBA" id="ARBA00023125"/>
    </source>
</evidence>
<dbReference type="PANTHER" id="PTHR30055">
    <property type="entry name" value="HTH-TYPE TRANSCRIPTIONAL REGULATOR RUTR"/>
    <property type="match status" value="1"/>
</dbReference>
<feature type="DNA-binding region" description="H-T-H motif" evidence="4">
    <location>
        <begin position="37"/>
        <end position="56"/>
    </location>
</feature>
<evidence type="ECO:0000259" key="5">
    <source>
        <dbReference type="PROSITE" id="PS50977"/>
    </source>
</evidence>
<dbReference type="PROSITE" id="PS01081">
    <property type="entry name" value="HTH_TETR_1"/>
    <property type="match status" value="1"/>
</dbReference>
<dbReference type="InterPro" id="IPR009057">
    <property type="entry name" value="Homeodomain-like_sf"/>
</dbReference>